<dbReference type="EMBL" id="CP017267">
    <property type="protein sequence ID" value="APB30886.1"/>
    <property type="molecule type" value="Genomic_DNA"/>
</dbReference>
<evidence type="ECO:0000256" key="1">
    <source>
        <dbReference type="ARBA" id="ARBA00004651"/>
    </source>
</evidence>
<evidence type="ECO:0000256" key="3">
    <source>
        <dbReference type="ARBA" id="ARBA00022692"/>
    </source>
</evidence>
<feature type="transmembrane region" description="Helical" evidence="7">
    <location>
        <begin position="841"/>
        <end position="861"/>
    </location>
</feature>
<evidence type="ECO:0000259" key="8">
    <source>
        <dbReference type="Pfam" id="PF02687"/>
    </source>
</evidence>
<keyword evidence="4 7" id="KW-1133">Transmembrane helix</keyword>
<feature type="domain" description="ABC3 transporter permease C-terminal" evidence="8">
    <location>
        <begin position="386"/>
        <end position="499"/>
    </location>
</feature>
<dbReference type="PANTHER" id="PTHR30287:SF1">
    <property type="entry name" value="INNER MEMBRANE PROTEIN"/>
    <property type="match status" value="1"/>
</dbReference>
<dbReference type="InterPro" id="IPR003838">
    <property type="entry name" value="ABC3_permease_C"/>
</dbReference>
<dbReference type="STRING" id="519472.BHY08_02990"/>
<feature type="transmembrane region" description="Helical" evidence="7">
    <location>
        <begin position="380"/>
        <end position="401"/>
    </location>
</feature>
<protein>
    <recommendedName>
        <fullName evidence="8">ABC3 transporter permease C-terminal domain-containing protein</fullName>
    </recommendedName>
</protein>
<keyword evidence="5 7" id="KW-0472">Membrane</keyword>
<evidence type="ECO:0000256" key="6">
    <source>
        <dbReference type="SAM" id="Coils"/>
    </source>
</evidence>
<evidence type="ECO:0000256" key="5">
    <source>
        <dbReference type="ARBA" id="ARBA00023136"/>
    </source>
</evidence>
<sequence length="916" mass="104076">MKKKKALWTSTFREIYQSKARFISILLIIMLGVGFYAGIKATGPDMLHTADTYYKDNKLMDTKLVSTTGLEDKDIDLIKGDSKVNIVEPSYSLDVLTEENNHVLKLMSYSSDKNELNLPVLVEGKLPEKEDEIALDTQVLDNQIYKIGDTISIQKDDSDSVSRDKFKIVGFIKSPIYIDNVSRGYTTVGKGTIDYFGYVKEDVFNLPVYTEAYIQYKDTAKLESYSKAYNLAYDKDIKSLKQTLKNRPSEQLDKMKKEANEKLDDAKAKIADGEKQLSDGQTLLSEKEKELNKNKQLLEAAKQQGMPVDAAQEQTLQKASKTLEAEKKKIEEEQQKIKESKEELATSQKKVEDLKEPTYHYFSRDDNPSYSEFQDNADRISSIATVFPVFFFMIAALISLTTMTRMVDEKRGEIGTLKALGYTNFEIALKYIVYSTTASIVGSLAGLLIGYNLFPSVIFDAYGSMYNLPSVIITYYIGYTIQSVIVALLCTLLASLFVLRVDLLSTPALLMRPKAPKPGKRILLERFSWLWDRFSFNQKVTARNLFRYKQRMLMTILGIAGCTAMILTGFGLKDSIGDIVPLQFDKIWHYDATVTFNDDSTTAQKEEYAKIKENDKNITSSLDLSQNNMTVVKKGYTNREVTVDVPKQEKQLADFITFKDRNSDKKYSLNDNGIIINEKLANFFDVKTGDDLTIRDTDNKDVTVKVEAVVENYVMNFAYMTPSYYEKIFGEKPDYNVELLKFDKSLSEIKENELADRLIKSNYAGNVSFTSQIGKAMDDTMSSLNIVVWVLIISAALLAFVVLYNLTNINISERIRELSTIKVLGFYDREVTMYVYRENNILTVLGILVGFVLGVLLHGYVLKTAEIDMMMFPTTIHPISYVLSALLTILFSFIVMLIMHRKLKHVDMIEALKSTE</sequence>
<dbReference type="Pfam" id="PF02687">
    <property type="entry name" value="FtsX"/>
    <property type="match status" value="2"/>
</dbReference>
<comment type="subcellular location">
    <subcellularLocation>
        <location evidence="1">Cell membrane</location>
        <topology evidence="1">Multi-pass membrane protein</topology>
    </subcellularLocation>
</comment>
<feature type="transmembrane region" description="Helical" evidence="7">
    <location>
        <begin position="881"/>
        <end position="899"/>
    </location>
</feature>
<evidence type="ECO:0000256" key="7">
    <source>
        <dbReference type="SAM" id="Phobius"/>
    </source>
</evidence>
<keyword evidence="10" id="KW-1185">Reference proteome</keyword>
<reference evidence="9 10" key="1">
    <citation type="submission" date="2016-09" db="EMBL/GenBank/DDBJ databases">
        <title>Vagococcus teuberi sp. nov., isolated from the Malian artisanal sour milk fene.</title>
        <authorList>
            <person name="Wullschleger S."/>
            <person name="Seifert C."/>
            <person name="Baumgartner S."/>
            <person name="Lacroix C."/>
            <person name="Bonfoh B."/>
            <person name="Stevens M.J."/>
            <person name="Meile L."/>
        </authorList>
    </citation>
    <scope>NUCLEOTIDE SEQUENCE [LARGE SCALE GENOMIC DNA]</scope>
    <source>
        <strain evidence="9 10">DSM 21459</strain>
    </source>
</reference>
<feature type="coiled-coil region" evidence="6">
    <location>
        <begin position="249"/>
        <end position="350"/>
    </location>
</feature>
<feature type="transmembrane region" description="Helical" evidence="7">
    <location>
        <begin position="20"/>
        <end position="39"/>
    </location>
</feature>
<keyword evidence="3 7" id="KW-0812">Transmembrane</keyword>
<organism evidence="9 10">
    <name type="scientific">Vagococcus teuberi</name>
    <dbReference type="NCBI Taxonomy" id="519472"/>
    <lineage>
        <taxon>Bacteria</taxon>
        <taxon>Bacillati</taxon>
        <taxon>Bacillota</taxon>
        <taxon>Bacilli</taxon>
        <taxon>Lactobacillales</taxon>
        <taxon>Enterococcaceae</taxon>
        <taxon>Vagococcus</taxon>
    </lineage>
</organism>
<dbReference type="KEGG" id="vte:BHY08_02990"/>
<evidence type="ECO:0000313" key="9">
    <source>
        <dbReference type="EMBL" id="APB30886.1"/>
    </source>
</evidence>
<keyword evidence="6" id="KW-0175">Coiled coil</keyword>
<evidence type="ECO:0000256" key="4">
    <source>
        <dbReference type="ARBA" id="ARBA00022989"/>
    </source>
</evidence>
<dbReference type="RefSeq" id="WP_071456462.1">
    <property type="nucleotide sequence ID" value="NZ_CP017267.1"/>
</dbReference>
<feature type="domain" description="ABC3 transporter permease C-terminal" evidence="8">
    <location>
        <begin position="790"/>
        <end position="905"/>
    </location>
</feature>
<keyword evidence="2" id="KW-1003">Cell membrane</keyword>
<dbReference type="OrthoDB" id="5137249at2"/>
<dbReference type="AlphaFoldDB" id="A0A1J0A4N7"/>
<dbReference type="GO" id="GO:0005886">
    <property type="term" value="C:plasma membrane"/>
    <property type="evidence" value="ECO:0007669"/>
    <property type="project" value="UniProtKB-SubCell"/>
</dbReference>
<feature type="transmembrane region" description="Helical" evidence="7">
    <location>
        <begin position="786"/>
        <end position="806"/>
    </location>
</feature>
<feature type="transmembrane region" description="Helical" evidence="7">
    <location>
        <begin position="552"/>
        <end position="572"/>
    </location>
</feature>
<evidence type="ECO:0000313" key="10">
    <source>
        <dbReference type="Proteomes" id="UP000191200"/>
    </source>
</evidence>
<gene>
    <name evidence="9" type="ORF">BHY08_02990</name>
</gene>
<name>A0A1J0A4N7_9ENTE</name>
<dbReference type="Proteomes" id="UP000191200">
    <property type="component" value="Chromosome"/>
</dbReference>
<dbReference type="InterPro" id="IPR038766">
    <property type="entry name" value="Membrane_comp_ABC_pdt"/>
</dbReference>
<feature type="transmembrane region" description="Helical" evidence="7">
    <location>
        <begin position="473"/>
        <end position="499"/>
    </location>
</feature>
<proteinExistence type="predicted"/>
<feature type="transmembrane region" description="Helical" evidence="7">
    <location>
        <begin position="431"/>
        <end position="453"/>
    </location>
</feature>
<evidence type="ECO:0000256" key="2">
    <source>
        <dbReference type="ARBA" id="ARBA00022475"/>
    </source>
</evidence>
<accession>A0A1J0A4N7</accession>
<dbReference type="PANTHER" id="PTHR30287">
    <property type="entry name" value="MEMBRANE COMPONENT OF PREDICTED ABC SUPERFAMILY METABOLITE UPTAKE TRANSPORTER"/>
    <property type="match status" value="1"/>
</dbReference>